<comment type="cofactor">
    <cofactor evidence="1 5">
        <name>heme</name>
        <dbReference type="ChEBI" id="CHEBI:30413"/>
    </cofactor>
</comment>
<dbReference type="InParanoid" id="A0A194X072"/>
<keyword evidence="5 6" id="KW-0349">Heme</keyword>
<evidence type="ECO:0000313" key="7">
    <source>
        <dbReference type="EMBL" id="KUJ13354.1"/>
    </source>
</evidence>
<evidence type="ECO:0000256" key="6">
    <source>
        <dbReference type="RuleBase" id="RU000461"/>
    </source>
</evidence>
<dbReference type="OrthoDB" id="3934656at2759"/>
<evidence type="ECO:0000256" key="2">
    <source>
        <dbReference type="ARBA" id="ARBA00010617"/>
    </source>
</evidence>
<gene>
    <name evidence="7" type="ORF">LY89DRAFT_737335</name>
</gene>
<evidence type="ECO:0000256" key="3">
    <source>
        <dbReference type="ARBA" id="ARBA00022723"/>
    </source>
</evidence>
<dbReference type="InterPro" id="IPR002403">
    <property type="entry name" value="Cyt_P450_E_grp-IV"/>
</dbReference>
<dbReference type="GO" id="GO:0020037">
    <property type="term" value="F:heme binding"/>
    <property type="evidence" value="ECO:0007669"/>
    <property type="project" value="InterPro"/>
</dbReference>
<dbReference type="PROSITE" id="PS00086">
    <property type="entry name" value="CYTOCHROME_P450"/>
    <property type="match status" value="1"/>
</dbReference>
<name>A0A194X072_MOLSC</name>
<sequence>MQALGNEIDTMETAGKISNPVTFAETQQMPYLQAVIKEALRMHPATGLPLGRVVPPGGKLIAGYAFPEGTIVGINSWVAHANPKVFGEDATVFRPERWLESKEKSVMLDKYFFSFGMGSRTCIGKNISLLEMSKLVPQLIRNFDNSLEEPDQAWKTTNGCNTHPFSSPQLNLRLTHCHIKSDRTAYSGDVLGVEVCTPLLAPYPDWNGKHEKSNFDASNGVEDACGTPSSDLVVYAN</sequence>
<dbReference type="GeneID" id="28829968"/>
<dbReference type="InterPro" id="IPR017972">
    <property type="entry name" value="Cyt_P450_CS"/>
</dbReference>
<protein>
    <submittedName>
        <fullName evidence="7">Cytochrome P450</fullName>
    </submittedName>
</protein>
<keyword evidence="6" id="KW-0560">Oxidoreductase</keyword>
<keyword evidence="4 5" id="KW-0408">Iron</keyword>
<dbReference type="PRINTS" id="PR00385">
    <property type="entry name" value="P450"/>
</dbReference>
<dbReference type="InterPro" id="IPR050121">
    <property type="entry name" value="Cytochrome_P450_monoxygenase"/>
</dbReference>
<comment type="similarity">
    <text evidence="2 6">Belongs to the cytochrome P450 family.</text>
</comment>
<dbReference type="InterPro" id="IPR036396">
    <property type="entry name" value="Cyt_P450_sf"/>
</dbReference>
<evidence type="ECO:0000313" key="8">
    <source>
        <dbReference type="Proteomes" id="UP000070700"/>
    </source>
</evidence>
<dbReference type="KEGG" id="psco:LY89DRAFT_737335"/>
<dbReference type="Proteomes" id="UP000070700">
    <property type="component" value="Unassembled WGS sequence"/>
</dbReference>
<dbReference type="RefSeq" id="XP_018067709.1">
    <property type="nucleotide sequence ID" value="XM_018220242.1"/>
</dbReference>
<dbReference type="EMBL" id="KQ947422">
    <property type="protein sequence ID" value="KUJ13354.1"/>
    <property type="molecule type" value="Genomic_DNA"/>
</dbReference>
<reference evidence="7 8" key="1">
    <citation type="submission" date="2015-10" db="EMBL/GenBank/DDBJ databases">
        <title>Full genome of DAOMC 229536 Phialocephala scopiformis, a fungal endophyte of spruce producing the potent anti-insectan compound rugulosin.</title>
        <authorList>
            <consortium name="DOE Joint Genome Institute"/>
            <person name="Walker A.K."/>
            <person name="Frasz S.L."/>
            <person name="Seifert K.A."/>
            <person name="Miller J.D."/>
            <person name="Mondo S.J."/>
            <person name="Labutti K."/>
            <person name="Lipzen A."/>
            <person name="Dockter R."/>
            <person name="Kennedy M."/>
            <person name="Grigoriev I.V."/>
            <person name="Spatafora J.W."/>
        </authorList>
    </citation>
    <scope>NUCLEOTIDE SEQUENCE [LARGE SCALE GENOMIC DNA]</scope>
    <source>
        <strain evidence="7 8">CBS 120377</strain>
    </source>
</reference>
<evidence type="ECO:0000256" key="1">
    <source>
        <dbReference type="ARBA" id="ARBA00001971"/>
    </source>
</evidence>
<evidence type="ECO:0000256" key="4">
    <source>
        <dbReference type="ARBA" id="ARBA00023004"/>
    </source>
</evidence>
<keyword evidence="6" id="KW-0503">Monooxygenase</keyword>
<dbReference type="PANTHER" id="PTHR24305:SF190">
    <property type="entry name" value="P450, PUTATIVE (EUROFUNG)-RELATED"/>
    <property type="match status" value="1"/>
</dbReference>
<dbReference type="PRINTS" id="PR00465">
    <property type="entry name" value="EP450IV"/>
</dbReference>
<keyword evidence="8" id="KW-1185">Reference proteome</keyword>
<dbReference type="GO" id="GO:0005506">
    <property type="term" value="F:iron ion binding"/>
    <property type="evidence" value="ECO:0007669"/>
    <property type="project" value="InterPro"/>
</dbReference>
<dbReference type="GO" id="GO:0004497">
    <property type="term" value="F:monooxygenase activity"/>
    <property type="evidence" value="ECO:0007669"/>
    <property type="project" value="UniProtKB-KW"/>
</dbReference>
<feature type="binding site" description="axial binding residue" evidence="5">
    <location>
        <position position="122"/>
    </location>
    <ligand>
        <name>heme</name>
        <dbReference type="ChEBI" id="CHEBI:30413"/>
    </ligand>
    <ligandPart>
        <name>Fe</name>
        <dbReference type="ChEBI" id="CHEBI:18248"/>
    </ligandPart>
</feature>
<dbReference type="PANTHER" id="PTHR24305">
    <property type="entry name" value="CYTOCHROME P450"/>
    <property type="match status" value="1"/>
</dbReference>
<organism evidence="7 8">
    <name type="scientific">Mollisia scopiformis</name>
    <name type="common">Conifer needle endophyte fungus</name>
    <name type="synonym">Phialocephala scopiformis</name>
    <dbReference type="NCBI Taxonomy" id="149040"/>
    <lineage>
        <taxon>Eukaryota</taxon>
        <taxon>Fungi</taxon>
        <taxon>Dikarya</taxon>
        <taxon>Ascomycota</taxon>
        <taxon>Pezizomycotina</taxon>
        <taxon>Leotiomycetes</taxon>
        <taxon>Helotiales</taxon>
        <taxon>Mollisiaceae</taxon>
        <taxon>Mollisia</taxon>
    </lineage>
</organism>
<proteinExistence type="inferred from homology"/>
<dbReference type="STRING" id="149040.A0A194X072"/>
<dbReference type="InterPro" id="IPR001128">
    <property type="entry name" value="Cyt_P450"/>
</dbReference>
<accession>A0A194X072</accession>
<dbReference type="Pfam" id="PF00067">
    <property type="entry name" value="p450"/>
    <property type="match status" value="1"/>
</dbReference>
<dbReference type="Gene3D" id="1.10.630.10">
    <property type="entry name" value="Cytochrome P450"/>
    <property type="match status" value="1"/>
</dbReference>
<dbReference type="GO" id="GO:0016705">
    <property type="term" value="F:oxidoreductase activity, acting on paired donors, with incorporation or reduction of molecular oxygen"/>
    <property type="evidence" value="ECO:0007669"/>
    <property type="project" value="InterPro"/>
</dbReference>
<keyword evidence="3 5" id="KW-0479">Metal-binding</keyword>
<evidence type="ECO:0000256" key="5">
    <source>
        <dbReference type="PIRSR" id="PIRSR602403-1"/>
    </source>
</evidence>
<dbReference type="SUPFAM" id="SSF48264">
    <property type="entry name" value="Cytochrome P450"/>
    <property type="match status" value="1"/>
</dbReference>
<dbReference type="AlphaFoldDB" id="A0A194X072"/>